<dbReference type="PANTHER" id="PTHR36110:SF4">
    <property type="entry name" value="RING-CLEAVING DIOXYGENASE MHQA-RELATED"/>
    <property type="match status" value="1"/>
</dbReference>
<dbReference type="Pfam" id="PF00903">
    <property type="entry name" value="Glyoxalase"/>
    <property type="match status" value="2"/>
</dbReference>
<dbReference type="RefSeq" id="WP_089817769.1">
    <property type="nucleotide sequence ID" value="NZ_FOZK01000003.1"/>
</dbReference>
<dbReference type="OrthoDB" id="9710at2157"/>
<dbReference type="CDD" id="cd08347">
    <property type="entry name" value="PcpA_C_like"/>
    <property type="match status" value="1"/>
</dbReference>
<evidence type="ECO:0000259" key="1">
    <source>
        <dbReference type="PROSITE" id="PS51819"/>
    </source>
</evidence>
<dbReference type="InterPro" id="IPR037523">
    <property type="entry name" value="VOC_core"/>
</dbReference>
<protein>
    <submittedName>
        <fullName evidence="2">Glyoxalase family protein</fullName>
    </submittedName>
</protein>
<dbReference type="STRING" id="767519.SAMN05216559_3340"/>
<dbReference type="InterPro" id="IPR052537">
    <property type="entry name" value="Extradiol_RC_dioxygenase"/>
</dbReference>
<dbReference type="InterPro" id="IPR029068">
    <property type="entry name" value="Glyas_Bleomycin-R_OHBP_Dase"/>
</dbReference>
<dbReference type="Gene3D" id="3.10.180.10">
    <property type="entry name" value="2,3-Dihydroxybiphenyl 1,2-Dioxygenase, domain 1"/>
    <property type="match status" value="2"/>
</dbReference>
<dbReference type="EMBL" id="FOZK01000003">
    <property type="protein sequence ID" value="SFS08038.1"/>
    <property type="molecule type" value="Genomic_DNA"/>
</dbReference>
<dbReference type="Proteomes" id="UP000199062">
    <property type="component" value="Unassembled WGS sequence"/>
</dbReference>
<dbReference type="AlphaFoldDB" id="A0A1I6LXA4"/>
<evidence type="ECO:0000313" key="3">
    <source>
        <dbReference type="Proteomes" id="UP000199062"/>
    </source>
</evidence>
<keyword evidence="3" id="KW-1185">Reference proteome</keyword>
<evidence type="ECO:0000313" key="2">
    <source>
        <dbReference type="EMBL" id="SFS08038.1"/>
    </source>
</evidence>
<reference evidence="2 3" key="1">
    <citation type="submission" date="2016-10" db="EMBL/GenBank/DDBJ databases">
        <authorList>
            <person name="de Groot N.N."/>
        </authorList>
    </citation>
    <scope>NUCLEOTIDE SEQUENCE [LARGE SCALE GENOMIC DNA]</scope>
    <source>
        <strain evidence="2 3">CGMCC 1.10457</strain>
    </source>
</reference>
<dbReference type="PROSITE" id="PS51819">
    <property type="entry name" value="VOC"/>
    <property type="match status" value="2"/>
</dbReference>
<feature type="domain" description="VOC" evidence="1">
    <location>
        <begin position="153"/>
        <end position="275"/>
    </location>
</feature>
<name>A0A1I6LXA4_9EURY</name>
<sequence length="313" mass="34399">MPTEIAGIHHVTAVGSDPGRNLAFYTETLGLRLVKRSINQDDVSVYHLFYADHDGTPGTSMTFFPYPGARSGRVGTGQVSTTAFTIPADSVEFWTERLAAEGVDVDEPSERFGDIVVPFRDPDGLPLELVATADAPPANLPDGPAPEEHAIRGFYGVTLSLQSAEPTVDLLETMGYEETQAGGDGEAEHDRWRFEASGDLGAVLDVVEQPQAPRGQPGAGTIHHVAFRVENDEQEEWREVLQDEGLRPTQIIDRKWFRSVYVREHGGILFEFATKSPGYTVDEDVNELGEKLVLPEWLEDRRGEIEAGLPDLS</sequence>
<dbReference type="InterPro" id="IPR004360">
    <property type="entry name" value="Glyas_Fos-R_dOase_dom"/>
</dbReference>
<dbReference type="PANTHER" id="PTHR36110">
    <property type="entry name" value="RING-CLEAVING DIOXYGENASE MHQE-RELATED"/>
    <property type="match status" value="1"/>
</dbReference>
<organism evidence="2 3">
    <name type="scientific">Halomicrobium zhouii</name>
    <dbReference type="NCBI Taxonomy" id="767519"/>
    <lineage>
        <taxon>Archaea</taxon>
        <taxon>Methanobacteriati</taxon>
        <taxon>Methanobacteriota</taxon>
        <taxon>Stenosarchaea group</taxon>
        <taxon>Halobacteria</taxon>
        <taxon>Halobacteriales</taxon>
        <taxon>Haloarculaceae</taxon>
        <taxon>Halomicrobium</taxon>
    </lineage>
</organism>
<proteinExistence type="predicted"/>
<dbReference type="SUPFAM" id="SSF54593">
    <property type="entry name" value="Glyoxalase/Bleomycin resistance protein/Dihydroxybiphenyl dioxygenase"/>
    <property type="match status" value="1"/>
</dbReference>
<feature type="domain" description="VOC" evidence="1">
    <location>
        <begin position="7"/>
        <end position="132"/>
    </location>
</feature>
<gene>
    <name evidence="2" type="ORF">SAMN05216559_3340</name>
</gene>
<accession>A0A1I6LXA4</accession>